<gene>
    <name evidence="1" type="ORF">K1T71_003299</name>
</gene>
<dbReference type="EMBL" id="CM034391">
    <property type="protein sequence ID" value="KAJ0181214.1"/>
    <property type="molecule type" value="Genomic_DNA"/>
</dbReference>
<accession>A0ACC1DBA3</accession>
<proteinExistence type="predicted"/>
<name>A0ACC1DBA3_9NEOP</name>
<reference evidence="1 2" key="1">
    <citation type="journal article" date="2021" name="Front. Genet.">
        <title>Chromosome-Level Genome Assembly Reveals Significant Gene Expansion in the Toll and IMD Signaling Pathways of Dendrolimus kikuchii.</title>
        <authorList>
            <person name="Zhou J."/>
            <person name="Wu P."/>
            <person name="Xiong Z."/>
            <person name="Liu N."/>
            <person name="Zhao N."/>
            <person name="Ji M."/>
            <person name="Qiu Y."/>
            <person name="Yang B."/>
        </authorList>
    </citation>
    <scope>NUCLEOTIDE SEQUENCE [LARGE SCALE GENOMIC DNA]</scope>
    <source>
        <strain evidence="1">Ann1</strain>
    </source>
</reference>
<evidence type="ECO:0000313" key="2">
    <source>
        <dbReference type="Proteomes" id="UP000824533"/>
    </source>
</evidence>
<comment type="caution">
    <text evidence="1">The sequence shown here is derived from an EMBL/GenBank/DDBJ whole genome shotgun (WGS) entry which is preliminary data.</text>
</comment>
<dbReference type="Proteomes" id="UP000824533">
    <property type="component" value="Linkage Group LG05"/>
</dbReference>
<organism evidence="1 2">
    <name type="scientific">Dendrolimus kikuchii</name>
    <dbReference type="NCBI Taxonomy" id="765133"/>
    <lineage>
        <taxon>Eukaryota</taxon>
        <taxon>Metazoa</taxon>
        <taxon>Ecdysozoa</taxon>
        <taxon>Arthropoda</taxon>
        <taxon>Hexapoda</taxon>
        <taxon>Insecta</taxon>
        <taxon>Pterygota</taxon>
        <taxon>Neoptera</taxon>
        <taxon>Endopterygota</taxon>
        <taxon>Lepidoptera</taxon>
        <taxon>Glossata</taxon>
        <taxon>Ditrysia</taxon>
        <taxon>Bombycoidea</taxon>
        <taxon>Lasiocampidae</taxon>
        <taxon>Dendrolimus</taxon>
    </lineage>
</organism>
<evidence type="ECO:0000313" key="1">
    <source>
        <dbReference type="EMBL" id="KAJ0181214.1"/>
    </source>
</evidence>
<keyword evidence="2" id="KW-1185">Reference proteome</keyword>
<protein>
    <submittedName>
        <fullName evidence="1">Uncharacterized protein</fullName>
    </submittedName>
</protein>
<sequence length="384" mass="44846">MQPELLVEPRVYNGSFPRFDRPKIMGCIGLENLKFAKRICDDKVNFDLNLRLNDAIFKPQTLDVKITELLKFLSECEPTLKFNAESKLSRAKFYCYRGLMTLVACTPYENRESWKIVAILHKGNIYLCARDTEEQLHRKKHMTEEEKKFTSWGYKFEQFMLSDRPDIEPNPNLPVNENEEFSLVFKTNLNKHTIIYGAEMDGLRCDKAPVPLPPSGTDAIINYLSDKQFIELKTNRHIEFPKQETSFRRFKCKKWWCQSFLAGVDTILCGFRNDNGIVEELKVFSVAELPKRAQRLWDPNVCFNFLDTFLTYVKRCIERKIRVMHGNEALDNLLQVPLMSLLFEWAPGGAVYVNECYNYDDDPILPQWFIDSYGNTAKDGLFES</sequence>